<feature type="domain" description="EGF-like" evidence="4">
    <location>
        <begin position="100"/>
        <end position="141"/>
    </location>
</feature>
<dbReference type="AlphaFoldDB" id="A0A7M5XIQ8"/>
<dbReference type="InterPro" id="IPR003609">
    <property type="entry name" value="Pan_app"/>
</dbReference>
<keyword evidence="1 2" id="KW-1015">Disulfide bond</keyword>
<evidence type="ECO:0000259" key="4">
    <source>
        <dbReference type="PROSITE" id="PS50026"/>
    </source>
</evidence>
<protein>
    <recommendedName>
        <fullName evidence="9">C-type lectin domain-containing protein</fullName>
    </recommendedName>
</protein>
<feature type="chain" id="PRO_5029616307" description="C-type lectin domain-containing protein" evidence="3">
    <location>
        <begin position="25"/>
        <end position="272"/>
    </location>
</feature>
<organism evidence="7 8">
    <name type="scientific">Clytia hemisphaerica</name>
    <dbReference type="NCBI Taxonomy" id="252671"/>
    <lineage>
        <taxon>Eukaryota</taxon>
        <taxon>Metazoa</taxon>
        <taxon>Cnidaria</taxon>
        <taxon>Hydrozoa</taxon>
        <taxon>Hydroidolina</taxon>
        <taxon>Leptothecata</taxon>
        <taxon>Obeliida</taxon>
        <taxon>Clytiidae</taxon>
        <taxon>Clytia</taxon>
    </lineage>
</organism>
<dbReference type="PROSITE" id="PS00615">
    <property type="entry name" value="C_TYPE_LECTIN_1"/>
    <property type="match status" value="1"/>
</dbReference>
<dbReference type="InterPro" id="IPR016186">
    <property type="entry name" value="C-type_lectin-like/link_sf"/>
</dbReference>
<feature type="domain" description="C-type lectin" evidence="5">
    <location>
        <begin position="154"/>
        <end position="267"/>
    </location>
</feature>
<comment type="caution">
    <text evidence="2">Lacks conserved residue(s) required for the propagation of feature annotation.</text>
</comment>
<dbReference type="Pfam" id="PF00059">
    <property type="entry name" value="Lectin_C"/>
    <property type="match status" value="1"/>
</dbReference>
<dbReference type="PROSITE" id="PS50026">
    <property type="entry name" value="EGF_3"/>
    <property type="match status" value="1"/>
</dbReference>
<sequence length="272" mass="31162">MFIKSKQFLSLNIFLIMHTSFIKCYQQRHDSFFQLNTNTEITNTNYQSTLSISYLQCSFVCQHQDCTAASYNSKDGVCKTFQLPLKHILTSPKEETDSFIFQPCVETPSKCLHGGECIRNVTSSTGYHCICVEPWRGDKCEKPPPCPWPDFIFKREMCYYKNSINQETFWSAQAECVKRGGRLATAATNDGWQSIREIVIEENQWFTIGLTRTDSSGWQWLSGAPNNTIPWKAPFEPSGDGDCASVFPDTSGLNDFHCDIIRRYICERDINL</sequence>
<evidence type="ECO:0000259" key="5">
    <source>
        <dbReference type="PROSITE" id="PS50041"/>
    </source>
</evidence>
<keyword evidence="8" id="KW-1185">Reference proteome</keyword>
<feature type="domain" description="Apple" evidence="6">
    <location>
        <begin position="24"/>
        <end position="104"/>
    </location>
</feature>
<dbReference type="PROSITE" id="PS00022">
    <property type="entry name" value="EGF_1"/>
    <property type="match status" value="1"/>
</dbReference>
<dbReference type="InterPro" id="IPR001304">
    <property type="entry name" value="C-type_lectin-like"/>
</dbReference>
<proteinExistence type="predicted"/>
<keyword evidence="3" id="KW-0732">Signal</keyword>
<dbReference type="SUPFAM" id="SSF57196">
    <property type="entry name" value="EGF/Laminin"/>
    <property type="match status" value="1"/>
</dbReference>
<dbReference type="EnsemblMetazoa" id="CLYHEMT022467.1">
    <property type="protein sequence ID" value="CLYHEMP022467.1"/>
    <property type="gene ID" value="CLYHEMG022467"/>
</dbReference>
<reference evidence="7" key="1">
    <citation type="submission" date="2021-01" db="UniProtKB">
        <authorList>
            <consortium name="EnsemblMetazoa"/>
        </authorList>
    </citation>
    <scope>IDENTIFICATION</scope>
</reference>
<evidence type="ECO:0000313" key="8">
    <source>
        <dbReference type="Proteomes" id="UP000594262"/>
    </source>
</evidence>
<evidence type="ECO:0000259" key="6">
    <source>
        <dbReference type="PROSITE" id="PS50948"/>
    </source>
</evidence>
<keyword evidence="2" id="KW-0245">EGF-like domain</keyword>
<dbReference type="PROSITE" id="PS50041">
    <property type="entry name" value="C_TYPE_LECTIN_2"/>
    <property type="match status" value="1"/>
</dbReference>
<evidence type="ECO:0000313" key="7">
    <source>
        <dbReference type="EnsemblMetazoa" id="CLYHEMP022467.1"/>
    </source>
</evidence>
<dbReference type="Gene3D" id="3.10.100.10">
    <property type="entry name" value="Mannose-Binding Protein A, subunit A"/>
    <property type="match status" value="1"/>
</dbReference>
<dbReference type="GeneID" id="136823366"/>
<evidence type="ECO:0000256" key="1">
    <source>
        <dbReference type="ARBA" id="ARBA00023157"/>
    </source>
</evidence>
<dbReference type="Pfam" id="PF00008">
    <property type="entry name" value="EGF"/>
    <property type="match status" value="1"/>
</dbReference>
<dbReference type="Proteomes" id="UP000594262">
    <property type="component" value="Unplaced"/>
</dbReference>
<dbReference type="Gene3D" id="2.10.25.10">
    <property type="entry name" value="Laminin"/>
    <property type="match status" value="1"/>
</dbReference>
<dbReference type="CDD" id="cd00037">
    <property type="entry name" value="CLECT"/>
    <property type="match status" value="1"/>
</dbReference>
<dbReference type="OrthoDB" id="2142683at2759"/>
<feature type="disulfide bond" evidence="2">
    <location>
        <begin position="131"/>
        <end position="140"/>
    </location>
</feature>
<dbReference type="SUPFAM" id="SSF56436">
    <property type="entry name" value="C-type lectin-like"/>
    <property type="match status" value="1"/>
</dbReference>
<dbReference type="FunFam" id="2.10.25.10:FF:000610">
    <property type="entry name" value="protein HEG homolog 1 isoform X1"/>
    <property type="match status" value="1"/>
</dbReference>
<feature type="signal peptide" evidence="3">
    <location>
        <begin position="1"/>
        <end position="24"/>
    </location>
</feature>
<dbReference type="RefSeq" id="XP_066935639.1">
    <property type="nucleotide sequence ID" value="XM_067079538.1"/>
</dbReference>
<dbReference type="SMART" id="SM00181">
    <property type="entry name" value="EGF"/>
    <property type="match status" value="1"/>
</dbReference>
<dbReference type="InterPro" id="IPR000742">
    <property type="entry name" value="EGF"/>
</dbReference>
<dbReference type="PROSITE" id="PS50948">
    <property type="entry name" value="PAN"/>
    <property type="match status" value="1"/>
</dbReference>
<accession>A0A7M5XIQ8</accession>
<dbReference type="InterPro" id="IPR018378">
    <property type="entry name" value="C-type_lectin_CS"/>
</dbReference>
<dbReference type="PROSITE" id="PS01186">
    <property type="entry name" value="EGF_2"/>
    <property type="match status" value="1"/>
</dbReference>
<name>A0A7M5XIQ8_9CNID</name>
<evidence type="ECO:0008006" key="9">
    <source>
        <dbReference type="Google" id="ProtNLM"/>
    </source>
</evidence>
<evidence type="ECO:0000256" key="2">
    <source>
        <dbReference type="PROSITE-ProRule" id="PRU00076"/>
    </source>
</evidence>
<dbReference type="SMART" id="SM00034">
    <property type="entry name" value="CLECT"/>
    <property type="match status" value="1"/>
</dbReference>
<evidence type="ECO:0000256" key="3">
    <source>
        <dbReference type="SAM" id="SignalP"/>
    </source>
</evidence>
<dbReference type="InterPro" id="IPR016187">
    <property type="entry name" value="CTDL_fold"/>
</dbReference>